<dbReference type="PANTHER" id="PTHR12933">
    <property type="entry name" value="ORF PROTEIN-RELATED"/>
    <property type="match status" value="1"/>
</dbReference>
<evidence type="ECO:0000313" key="10">
    <source>
        <dbReference type="EMBL" id="KLO14253.1"/>
    </source>
</evidence>
<protein>
    <recommendedName>
        <fullName evidence="4 7">U3 small nucleolar RNA-associated protein 25</fullName>
        <shortName evidence="7">U3 snoRNA-associated protein 25</shortName>
    </recommendedName>
</protein>
<dbReference type="GO" id="GO:0019843">
    <property type="term" value="F:rRNA binding"/>
    <property type="evidence" value="ECO:0007669"/>
    <property type="project" value="TreeGrafter"/>
</dbReference>
<comment type="subcellular location">
    <subcellularLocation>
        <location evidence="2 7">Nucleus</location>
        <location evidence="2 7">Nucleolus</location>
    </subcellularLocation>
</comment>
<dbReference type="Pfam" id="PF22916">
    <property type="entry name" value="UTP25_NTPase-like"/>
    <property type="match status" value="1"/>
</dbReference>
<feature type="domain" description="UTP25 C-terminal" evidence="8">
    <location>
        <begin position="460"/>
        <end position="634"/>
    </location>
</feature>
<name>A0A0H2RXN9_9AGAM</name>
<keyword evidence="6 7" id="KW-0687">Ribonucleoprotein</keyword>
<dbReference type="InterPro" id="IPR053939">
    <property type="entry name" value="UTP25_C"/>
</dbReference>
<keyword evidence="11" id="KW-1185">Reference proteome</keyword>
<evidence type="ECO:0000259" key="8">
    <source>
        <dbReference type="Pfam" id="PF06862"/>
    </source>
</evidence>
<organism evidence="10 11">
    <name type="scientific">Schizopora paradoxa</name>
    <dbReference type="NCBI Taxonomy" id="27342"/>
    <lineage>
        <taxon>Eukaryota</taxon>
        <taxon>Fungi</taxon>
        <taxon>Dikarya</taxon>
        <taxon>Basidiomycota</taxon>
        <taxon>Agaricomycotina</taxon>
        <taxon>Agaricomycetes</taxon>
        <taxon>Hymenochaetales</taxon>
        <taxon>Schizoporaceae</taxon>
        <taxon>Schizopora</taxon>
    </lineage>
</organism>
<evidence type="ECO:0000259" key="9">
    <source>
        <dbReference type="Pfam" id="PF22916"/>
    </source>
</evidence>
<evidence type="ECO:0000313" key="11">
    <source>
        <dbReference type="Proteomes" id="UP000053477"/>
    </source>
</evidence>
<proteinExistence type="inferred from homology"/>
<evidence type="ECO:0000256" key="6">
    <source>
        <dbReference type="ARBA" id="ARBA00023274"/>
    </source>
</evidence>
<comment type="function">
    <text evidence="1 7">DEAD-box RNA helicase-like protein required for pre-18S rRNA processing, specifically at sites A0, A1, and A2.</text>
</comment>
<dbReference type="InterPro" id="IPR010678">
    <property type="entry name" value="UTP25"/>
</dbReference>
<evidence type="ECO:0000256" key="3">
    <source>
        <dbReference type="ARBA" id="ARBA00009223"/>
    </source>
</evidence>
<dbReference type="GO" id="GO:0034511">
    <property type="term" value="F:U3 snoRNA binding"/>
    <property type="evidence" value="ECO:0007669"/>
    <property type="project" value="InterPro"/>
</dbReference>
<dbReference type="FunCoup" id="A0A0H2RXN9">
    <property type="interactions" value="767"/>
</dbReference>
<evidence type="ECO:0000256" key="5">
    <source>
        <dbReference type="ARBA" id="ARBA00023242"/>
    </source>
</evidence>
<dbReference type="STRING" id="27342.A0A0H2RXN9"/>
<sequence>MEEANAATTKLLTLLNVSAIKSGKRKWIYDEPPSVKLNKRKTVKHVSIAVESTESSDGTGVGDGVAVDSGPTAMALDSVATNEESKEEDVSPSMYGRHFASQNEILTEKARNSIEQNAWATATERKEKFGTVIERVPEGSTPAKPVEGATLSEKLSARLKSSQERLPQDLRLLQNAVLSDITAYQDLYFPRTTQDSHPPIRDAVCLHFLNHIQRKRRRILKNNEKLSQSKETPTETEDIRDQGFARPSVLILLPFRSWAMRWVDSLTKHTPKPEFQVENHARFMSEYALPEGAIDKLEDAPPGTYPKDHVDMFRGNIDDSFRVGIKLTRKSVKLFSDFYQSDIIIASPLGLRMSIEKDKNADFLSSIEILLVDQMNALAMQNWEHLQLVLSNINVLPKEIRDTDFSRIKQWYLDGHASYLRQSILLAPFETPEFRYLFNSFLKNTAGKKRVESMYQAVQVPEGVSQDYVRFDCSSHKEEPDKRFEYFTEKLLPTVLKSAVQSTNTVIFVPSSFDFIRVENYLRKHEGVTYSVLSEYSTNSDIARSRHAFFTNKVNFLLISERFHFFRRYKIRGIRNMLFYGLPDQAQFYTEFLTYPFLDEGVHPADVTCRALYCKYDWMKLERIAGTEAAAGLLK</sequence>
<dbReference type="GO" id="GO:0032040">
    <property type="term" value="C:small-subunit processome"/>
    <property type="evidence" value="ECO:0007669"/>
    <property type="project" value="TreeGrafter"/>
</dbReference>
<dbReference type="InterPro" id="IPR053940">
    <property type="entry name" value="UTP25_NTPase-like"/>
</dbReference>
<evidence type="ECO:0000256" key="2">
    <source>
        <dbReference type="ARBA" id="ARBA00004604"/>
    </source>
</evidence>
<dbReference type="OrthoDB" id="10264378at2759"/>
<accession>A0A0H2RXN9</accession>
<comment type="similarity">
    <text evidence="3 7">Belongs to the UTP25 family.</text>
</comment>
<dbReference type="Pfam" id="PF06862">
    <property type="entry name" value="Utp25_C"/>
    <property type="match status" value="1"/>
</dbReference>
<comment type="subunit">
    <text evidence="7">Component of the ribosomal small subunit (SSU) processome composed of at least 40 protein subunits and snoRNA U3.</text>
</comment>
<keyword evidence="7" id="KW-0690">Ribosome biogenesis</keyword>
<dbReference type="GO" id="GO:0000462">
    <property type="term" value="P:maturation of SSU-rRNA from tricistronic rRNA transcript (SSU-rRNA, 5.8S rRNA, LSU-rRNA)"/>
    <property type="evidence" value="ECO:0007669"/>
    <property type="project" value="TreeGrafter"/>
</dbReference>
<gene>
    <name evidence="10" type="ORF">SCHPADRAFT_996714</name>
</gene>
<evidence type="ECO:0000256" key="4">
    <source>
        <dbReference type="ARBA" id="ARBA00015422"/>
    </source>
</evidence>
<dbReference type="EMBL" id="KQ085946">
    <property type="protein sequence ID" value="KLO14253.1"/>
    <property type="molecule type" value="Genomic_DNA"/>
</dbReference>
<dbReference type="PANTHER" id="PTHR12933:SF0">
    <property type="entry name" value="U3 SMALL NUCLEOLAR RNA-ASSOCIATED PROTEIN 25 HOMOLOG"/>
    <property type="match status" value="1"/>
</dbReference>
<evidence type="ECO:0000256" key="7">
    <source>
        <dbReference type="RuleBase" id="RU365070"/>
    </source>
</evidence>
<keyword evidence="7" id="KW-0698">rRNA processing</keyword>
<dbReference type="AlphaFoldDB" id="A0A0H2RXN9"/>
<feature type="domain" description="UTP25 NTP hydrolase-like" evidence="9">
    <location>
        <begin position="184"/>
        <end position="448"/>
    </location>
</feature>
<keyword evidence="5 7" id="KW-0539">Nucleus</keyword>
<dbReference type="InParanoid" id="A0A0H2RXN9"/>
<dbReference type="Proteomes" id="UP000053477">
    <property type="component" value="Unassembled WGS sequence"/>
</dbReference>
<reference evidence="10 11" key="1">
    <citation type="submission" date="2015-04" db="EMBL/GenBank/DDBJ databases">
        <title>Complete genome sequence of Schizopora paradoxa KUC8140, a cosmopolitan wood degrader in East Asia.</title>
        <authorList>
            <consortium name="DOE Joint Genome Institute"/>
            <person name="Min B."/>
            <person name="Park H."/>
            <person name="Jang Y."/>
            <person name="Kim J.-J."/>
            <person name="Kim K.H."/>
            <person name="Pangilinan J."/>
            <person name="Lipzen A."/>
            <person name="Riley R."/>
            <person name="Grigoriev I.V."/>
            <person name="Spatafora J.W."/>
            <person name="Choi I.-G."/>
        </authorList>
    </citation>
    <scope>NUCLEOTIDE SEQUENCE [LARGE SCALE GENOMIC DNA]</scope>
    <source>
        <strain evidence="10 11">KUC8140</strain>
    </source>
</reference>
<evidence type="ECO:0000256" key="1">
    <source>
        <dbReference type="ARBA" id="ARBA00002883"/>
    </source>
</evidence>